<evidence type="ECO:0000256" key="1">
    <source>
        <dbReference type="ARBA" id="ARBA00005472"/>
    </source>
</evidence>
<dbReference type="Proteomes" id="UP001187315">
    <property type="component" value="Unassembled WGS sequence"/>
</dbReference>
<evidence type="ECO:0000256" key="2">
    <source>
        <dbReference type="ARBA" id="ARBA00023272"/>
    </source>
</evidence>
<evidence type="ECO:0008006" key="6">
    <source>
        <dbReference type="Google" id="ProtNLM"/>
    </source>
</evidence>
<organism evidence="4 5">
    <name type="scientific">Tachysurus vachellii</name>
    <name type="common">Darkbarbel catfish</name>
    <name type="synonym">Pelteobagrus vachellii</name>
    <dbReference type="NCBI Taxonomy" id="175792"/>
    <lineage>
        <taxon>Eukaryota</taxon>
        <taxon>Metazoa</taxon>
        <taxon>Chordata</taxon>
        <taxon>Craniata</taxon>
        <taxon>Vertebrata</taxon>
        <taxon>Euteleostomi</taxon>
        <taxon>Actinopterygii</taxon>
        <taxon>Neopterygii</taxon>
        <taxon>Teleostei</taxon>
        <taxon>Ostariophysi</taxon>
        <taxon>Siluriformes</taxon>
        <taxon>Bagridae</taxon>
        <taxon>Tachysurus</taxon>
    </lineage>
</organism>
<dbReference type="GO" id="GO:0004864">
    <property type="term" value="F:protein phosphatase inhibitor activity"/>
    <property type="evidence" value="ECO:0007669"/>
    <property type="project" value="UniProtKB-KW"/>
</dbReference>
<dbReference type="InterPro" id="IPR007062">
    <property type="entry name" value="PPI-2"/>
</dbReference>
<feature type="region of interest" description="Disordered" evidence="3">
    <location>
        <begin position="167"/>
        <end position="200"/>
    </location>
</feature>
<sequence length="200" mass="22818">MAAPRPIKGILKNKSTTKPCPEVLFESSEPTGSDFTEDDQQKKSQKWDEMNILATYHPADKDYGLMKIDEPSTPYNRMVGEDDDDEVHSDSESNAALTVDDLAKKLAAAEGSGPRCMKEEEEESSEEEEQLSPEEQAKKKQFERMRKMHYNEGLNIKLARQLIARELEEEEVEEEDEEMKDDTETEDINVDPPQDDSLES</sequence>
<protein>
    <recommendedName>
        <fullName evidence="6">Protein phosphatase inhibitor 2</fullName>
    </recommendedName>
</protein>
<dbReference type="Gene3D" id="6.10.250.1050">
    <property type="match status" value="2"/>
</dbReference>
<name>A0AA88P3F3_TACVA</name>
<proteinExistence type="inferred from homology"/>
<feature type="compositionally biased region" description="Acidic residues" evidence="3">
    <location>
        <begin position="119"/>
        <end position="132"/>
    </location>
</feature>
<comment type="caution">
    <text evidence="4">The sequence shown here is derived from an EMBL/GenBank/DDBJ whole genome shotgun (WGS) entry which is preliminary data.</text>
</comment>
<dbReference type="Pfam" id="PF04979">
    <property type="entry name" value="IPP-2"/>
    <property type="match status" value="1"/>
</dbReference>
<dbReference type="AlphaFoldDB" id="A0AA88P3F3"/>
<feature type="compositionally biased region" description="Basic and acidic residues" evidence="3">
    <location>
        <begin position="135"/>
        <end position="144"/>
    </location>
</feature>
<reference evidence="4" key="1">
    <citation type="submission" date="2023-08" db="EMBL/GenBank/DDBJ databases">
        <title>Pelteobagrus vachellii genome.</title>
        <authorList>
            <person name="Liu H."/>
        </authorList>
    </citation>
    <scope>NUCLEOTIDE SEQUENCE</scope>
    <source>
        <strain evidence="4">PRFRI_2022a</strain>
        <tissue evidence="4">Muscle</tissue>
    </source>
</reference>
<feature type="region of interest" description="Disordered" evidence="3">
    <location>
        <begin position="64"/>
        <end position="144"/>
    </location>
</feature>
<comment type="similarity">
    <text evidence="1">Belongs to the protein phosphatase inhibitor 2 family.</text>
</comment>
<evidence type="ECO:0000256" key="3">
    <source>
        <dbReference type="SAM" id="MobiDB-lite"/>
    </source>
</evidence>
<keyword evidence="2" id="KW-0650">Protein phosphatase inhibitor</keyword>
<dbReference type="PANTHER" id="PTHR12398">
    <property type="entry name" value="PROTEIN PHOSPHATASE INHIBITOR"/>
    <property type="match status" value="1"/>
</dbReference>
<evidence type="ECO:0000313" key="5">
    <source>
        <dbReference type="Proteomes" id="UP001187315"/>
    </source>
</evidence>
<dbReference type="EMBL" id="JAVHJS010000001">
    <property type="protein sequence ID" value="KAK2869320.1"/>
    <property type="molecule type" value="Genomic_DNA"/>
</dbReference>
<dbReference type="PANTHER" id="PTHR12398:SF20">
    <property type="entry name" value="PROTEIN PHOSPHATASE 1 REGULATORY INHIBITOR SUBUNIT 2"/>
    <property type="match status" value="1"/>
</dbReference>
<evidence type="ECO:0000313" key="4">
    <source>
        <dbReference type="EMBL" id="KAK2869320.1"/>
    </source>
</evidence>
<dbReference type="GO" id="GO:0009966">
    <property type="term" value="P:regulation of signal transduction"/>
    <property type="evidence" value="ECO:0007669"/>
    <property type="project" value="InterPro"/>
</dbReference>
<gene>
    <name evidence="4" type="ORF">Q7C36_001191</name>
</gene>
<keyword evidence="5" id="KW-1185">Reference proteome</keyword>
<feature type="region of interest" description="Disordered" evidence="3">
    <location>
        <begin position="1"/>
        <end position="46"/>
    </location>
</feature>
<accession>A0AA88P3F3</accession>